<evidence type="ECO:0000259" key="1">
    <source>
        <dbReference type="Pfam" id="PF07687"/>
    </source>
</evidence>
<dbReference type="AlphaFoldDB" id="A0A2T2X086"/>
<dbReference type="InterPro" id="IPR011650">
    <property type="entry name" value="Peptidase_M20_dimer"/>
</dbReference>
<evidence type="ECO:0000313" key="3">
    <source>
        <dbReference type="Proteomes" id="UP000242699"/>
    </source>
</evidence>
<gene>
    <name evidence="2" type="ORF">C7B43_10975</name>
</gene>
<accession>A0A2T2X086</accession>
<proteinExistence type="predicted"/>
<comment type="caution">
    <text evidence="2">The sequence shown here is derived from an EMBL/GenBank/DDBJ whole genome shotgun (WGS) entry which is preliminary data.</text>
</comment>
<feature type="domain" description="Peptidase M20 dimerisation" evidence="1">
    <location>
        <begin position="2"/>
        <end position="40"/>
    </location>
</feature>
<dbReference type="InterPro" id="IPR036264">
    <property type="entry name" value="Bact_exopeptidase_dim_dom"/>
</dbReference>
<organism evidence="2 3">
    <name type="scientific">Sulfobacillus benefaciens</name>
    <dbReference type="NCBI Taxonomy" id="453960"/>
    <lineage>
        <taxon>Bacteria</taxon>
        <taxon>Bacillati</taxon>
        <taxon>Bacillota</taxon>
        <taxon>Clostridia</taxon>
        <taxon>Eubacteriales</taxon>
        <taxon>Clostridiales Family XVII. Incertae Sedis</taxon>
        <taxon>Sulfobacillus</taxon>
    </lineage>
</organism>
<dbReference type="EMBL" id="PXYT01000023">
    <property type="protein sequence ID" value="PSR27900.1"/>
    <property type="molecule type" value="Genomic_DNA"/>
</dbReference>
<evidence type="ECO:0000313" key="2">
    <source>
        <dbReference type="EMBL" id="PSR27900.1"/>
    </source>
</evidence>
<name>A0A2T2X086_9FIRM</name>
<protein>
    <recommendedName>
        <fullName evidence="1">Peptidase M20 dimerisation domain-containing protein</fullName>
    </recommendedName>
</protein>
<dbReference type="Gene3D" id="3.30.70.360">
    <property type="match status" value="1"/>
</dbReference>
<dbReference type="GO" id="GO:0016787">
    <property type="term" value="F:hydrolase activity"/>
    <property type="evidence" value="ECO:0007669"/>
    <property type="project" value="UniProtKB-ARBA"/>
</dbReference>
<dbReference type="SUPFAM" id="SSF55031">
    <property type="entry name" value="Bacterial exopeptidase dimerisation domain"/>
    <property type="match status" value="1"/>
</dbReference>
<dbReference type="Pfam" id="PF07687">
    <property type="entry name" value="M20_dimer"/>
    <property type="match status" value="1"/>
</dbReference>
<dbReference type="Proteomes" id="UP000242699">
    <property type="component" value="Unassembled WGS sequence"/>
</dbReference>
<reference evidence="2 3" key="1">
    <citation type="journal article" date="2014" name="BMC Genomics">
        <title>Comparison of environmental and isolate Sulfobacillus genomes reveals diverse carbon, sulfur, nitrogen, and hydrogen metabolisms.</title>
        <authorList>
            <person name="Justice N.B."/>
            <person name="Norman A."/>
            <person name="Brown C.T."/>
            <person name="Singh A."/>
            <person name="Thomas B.C."/>
            <person name="Banfield J.F."/>
        </authorList>
    </citation>
    <scope>NUCLEOTIDE SEQUENCE [LARGE SCALE GENOMIC DNA]</scope>
    <source>
        <strain evidence="2">AMDSBA1</strain>
    </source>
</reference>
<sequence length="45" mass="4824">MIANKGVSWVEITCYGRTVHGSMPETGINAIAHMNQLLNAPRPSG</sequence>